<dbReference type="Gene3D" id="3.60.40.10">
    <property type="entry name" value="PPM-type phosphatase domain"/>
    <property type="match status" value="1"/>
</dbReference>
<evidence type="ECO:0000256" key="2">
    <source>
        <dbReference type="PROSITE-ProRule" id="PRU00169"/>
    </source>
</evidence>
<accession>A0ABW8NI99</accession>
<dbReference type="InterPro" id="IPR052016">
    <property type="entry name" value="Bact_Sigma-Reg"/>
</dbReference>
<comment type="caution">
    <text evidence="4">The sequence shown here is derived from an EMBL/GenBank/DDBJ whole genome shotgun (WGS) entry which is preliminary data.</text>
</comment>
<dbReference type="Pfam" id="PF07228">
    <property type="entry name" value="SpoIIE"/>
    <property type="match status" value="1"/>
</dbReference>
<dbReference type="SUPFAM" id="SSF81606">
    <property type="entry name" value="PP2C-like"/>
    <property type="match status" value="1"/>
</dbReference>
<keyword evidence="2" id="KW-0597">Phosphoprotein</keyword>
<dbReference type="InterPro" id="IPR001932">
    <property type="entry name" value="PPM-type_phosphatase-like_dom"/>
</dbReference>
<dbReference type="SUPFAM" id="SSF52172">
    <property type="entry name" value="CheY-like"/>
    <property type="match status" value="1"/>
</dbReference>
<reference evidence="4 5" key="1">
    <citation type="submission" date="2024-03" db="EMBL/GenBank/DDBJ databases">
        <title>High-quality draft genome sequence of Oceanobacter sp. wDCs-4.</title>
        <authorList>
            <person name="Dong C."/>
        </authorList>
    </citation>
    <scope>NUCLEOTIDE SEQUENCE [LARGE SCALE GENOMIC DNA]</scope>
    <source>
        <strain evidence="5">wDCs-4</strain>
    </source>
</reference>
<dbReference type="RefSeq" id="WP_416205895.1">
    <property type="nucleotide sequence ID" value="NZ_JBBKTX010000010.1"/>
</dbReference>
<protein>
    <submittedName>
        <fullName evidence="4">Fused response regulator/phosphatase</fullName>
    </submittedName>
</protein>
<dbReference type="Gene3D" id="3.40.50.2300">
    <property type="match status" value="1"/>
</dbReference>
<dbReference type="EMBL" id="JBBKTX010000010">
    <property type="protein sequence ID" value="MFK4752697.1"/>
    <property type="molecule type" value="Genomic_DNA"/>
</dbReference>
<dbReference type="InterPro" id="IPR036890">
    <property type="entry name" value="HATPase_C_sf"/>
</dbReference>
<evidence type="ECO:0000259" key="3">
    <source>
        <dbReference type="PROSITE" id="PS50110"/>
    </source>
</evidence>
<sequence>MPPIRILIADDNQVDRKILMRILQNQGHEILDAENGQEAVALYKAESPDIVLLDVIMPVMDGKEAARLIKDHAGEDLVPVIFLTSMTDAYGLAECLESGGDDFLNKPYNPVVLQAKVRSFYRMREMHQTLQQQRDTIVSHNEHLMHEQEAAKAVFDNVAHLGCLSANNIRYLISPLAVFNGDVLLAARQPSGAMNLLLGDFTGHGLPAAIGALPLAEIFYGMTAKGFGVRDIIREINRKMNSILPIGFFCCAAMVELNFERLSASVWMGGIPDCYLYRMADASLQTLRSEHLPLGVLSDSRFVDSLQEFTLELGDRLLLWSDGILEARNPAGDMFGQHRLQAAIESAADANTIFPTIKSALAGFQKNSERDDDITLLEVRMTLPETLEDDPKSFALASAAGPMDWSFSYELGPSSLSHFNPLPLVMHIMMEVPGLRMMSGQLYTVMAELFGNALEHGVLGLDSALKRSPEGFMAYYQQRQERIERLQEGWIRVVMHHEGNGACGQLRVRFVDSGDGFDYLALQQRAAVNTHVIEKHQYSGRGIPLVHQICESVTYFGKGNEVEAVIHWPQLSEG</sequence>
<feature type="domain" description="Response regulatory" evidence="3">
    <location>
        <begin position="5"/>
        <end position="121"/>
    </location>
</feature>
<gene>
    <name evidence="4" type="ORF">WG929_09795</name>
</gene>
<dbReference type="SMART" id="SM00331">
    <property type="entry name" value="PP2C_SIG"/>
    <property type="match status" value="1"/>
</dbReference>
<dbReference type="PANTHER" id="PTHR43156:SF2">
    <property type="entry name" value="STAGE II SPORULATION PROTEIN E"/>
    <property type="match status" value="1"/>
</dbReference>
<feature type="modified residue" description="4-aspartylphosphate" evidence="2">
    <location>
        <position position="54"/>
    </location>
</feature>
<dbReference type="InterPro" id="IPR036457">
    <property type="entry name" value="PPM-type-like_dom_sf"/>
</dbReference>
<dbReference type="Proteomes" id="UP001620597">
    <property type="component" value="Unassembled WGS sequence"/>
</dbReference>
<dbReference type="InterPro" id="IPR001789">
    <property type="entry name" value="Sig_transdc_resp-reg_receiver"/>
</dbReference>
<dbReference type="Gene3D" id="3.30.565.10">
    <property type="entry name" value="Histidine kinase-like ATPase, C-terminal domain"/>
    <property type="match status" value="1"/>
</dbReference>
<dbReference type="PANTHER" id="PTHR43156">
    <property type="entry name" value="STAGE II SPORULATION PROTEIN E-RELATED"/>
    <property type="match status" value="1"/>
</dbReference>
<keyword evidence="5" id="KW-1185">Reference proteome</keyword>
<evidence type="ECO:0000256" key="1">
    <source>
        <dbReference type="ARBA" id="ARBA00022801"/>
    </source>
</evidence>
<organism evidence="4 5">
    <name type="scientific">Oceanobacter antarcticus</name>
    <dbReference type="NCBI Taxonomy" id="3133425"/>
    <lineage>
        <taxon>Bacteria</taxon>
        <taxon>Pseudomonadati</taxon>
        <taxon>Pseudomonadota</taxon>
        <taxon>Gammaproteobacteria</taxon>
        <taxon>Oceanospirillales</taxon>
        <taxon>Oceanospirillaceae</taxon>
        <taxon>Oceanobacter</taxon>
    </lineage>
</organism>
<keyword evidence="1" id="KW-0378">Hydrolase</keyword>
<evidence type="ECO:0000313" key="5">
    <source>
        <dbReference type="Proteomes" id="UP001620597"/>
    </source>
</evidence>
<dbReference type="InterPro" id="IPR011006">
    <property type="entry name" value="CheY-like_superfamily"/>
</dbReference>
<name>A0ABW8NI99_9GAMM</name>
<dbReference type="PROSITE" id="PS50110">
    <property type="entry name" value="RESPONSE_REGULATORY"/>
    <property type="match status" value="1"/>
</dbReference>
<dbReference type="SUPFAM" id="SSF55874">
    <property type="entry name" value="ATPase domain of HSP90 chaperone/DNA topoisomerase II/histidine kinase"/>
    <property type="match status" value="1"/>
</dbReference>
<dbReference type="Pfam" id="PF00072">
    <property type="entry name" value="Response_reg"/>
    <property type="match status" value="1"/>
</dbReference>
<dbReference type="CDD" id="cd16936">
    <property type="entry name" value="HATPase_RsbW-like"/>
    <property type="match status" value="1"/>
</dbReference>
<evidence type="ECO:0000313" key="4">
    <source>
        <dbReference type="EMBL" id="MFK4752697.1"/>
    </source>
</evidence>
<dbReference type="SMART" id="SM00448">
    <property type="entry name" value="REC"/>
    <property type="match status" value="1"/>
</dbReference>
<proteinExistence type="predicted"/>